<keyword evidence="2" id="KW-1185">Reference proteome</keyword>
<protein>
    <submittedName>
        <fullName evidence="1">Retrotransposon gag protein</fullName>
    </submittedName>
</protein>
<dbReference type="Proteomes" id="UP000325315">
    <property type="component" value="Unassembled WGS sequence"/>
</dbReference>
<gene>
    <name evidence="1" type="ORF">EPI10_006056</name>
</gene>
<proteinExistence type="predicted"/>
<name>A0A5B6WSU2_9ROSI</name>
<dbReference type="EMBL" id="SMMG02000002">
    <property type="protein sequence ID" value="KAA3483935.1"/>
    <property type="molecule type" value="Genomic_DNA"/>
</dbReference>
<accession>A0A5B6WSU2</accession>
<reference evidence="2" key="1">
    <citation type="journal article" date="2019" name="Plant Biotechnol. J.">
        <title>Genome sequencing of the Australian wild diploid species Gossypium australe highlights disease resistance and delayed gland morphogenesis.</title>
        <authorList>
            <person name="Cai Y."/>
            <person name="Cai X."/>
            <person name="Wang Q."/>
            <person name="Wang P."/>
            <person name="Zhang Y."/>
            <person name="Cai C."/>
            <person name="Xu Y."/>
            <person name="Wang K."/>
            <person name="Zhou Z."/>
            <person name="Wang C."/>
            <person name="Geng S."/>
            <person name="Li B."/>
            <person name="Dong Q."/>
            <person name="Hou Y."/>
            <person name="Wang H."/>
            <person name="Ai P."/>
            <person name="Liu Z."/>
            <person name="Yi F."/>
            <person name="Sun M."/>
            <person name="An G."/>
            <person name="Cheng J."/>
            <person name="Zhang Y."/>
            <person name="Shi Q."/>
            <person name="Xie Y."/>
            <person name="Shi X."/>
            <person name="Chang Y."/>
            <person name="Huang F."/>
            <person name="Chen Y."/>
            <person name="Hong S."/>
            <person name="Mi L."/>
            <person name="Sun Q."/>
            <person name="Zhang L."/>
            <person name="Zhou B."/>
            <person name="Peng R."/>
            <person name="Zhang X."/>
            <person name="Liu F."/>
        </authorList>
    </citation>
    <scope>NUCLEOTIDE SEQUENCE [LARGE SCALE GENOMIC DNA]</scope>
    <source>
        <strain evidence="2">cv. PA1801</strain>
    </source>
</reference>
<dbReference type="AlphaFoldDB" id="A0A5B6WSU2"/>
<dbReference type="PANTHER" id="PTHR33223">
    <property type="entry name" value="CCHC-TYPE DOMAIN-CONTAINING PROTEIN"/>
    <property type="match status" value="1"/>
</dbReference>
<comment type="caution">
    <text evidence="1">The sequence shown here is derived from an EMBL/GenBank/DDBJ whole genome shotgun (WGS) entry which is preliminary data.</text>
</comment>
<sequence>MARNERTLRDYALPSLDMNNLQFRGITTENSNEHLKWFLQLYDTFKYNRVTDDTIFLRLFPFSLIDNSFSWLDSQAPGSFTTWDNSLEISYRNSGRSYYKVWERFKMLIQKCPHNRFPEWMRLQAARGTLMNRTYEDAYEIIENMGLNSY</sequence>
<evidence type="ECO:0000313" key="1">
    <source>
        <dbReference type="EMBL" id="KAA3483935.1"/>
    </source>
</evidence>
<evidence type="ECO:0000313" key="2">
    <source>
        <dbReference type="Proteomes" id="UP000325315"/>
    </source>
</evidence>
<dbReference type="PANTHER" id="PTHR33223:SF11">
    <property type="entry name" value="ELEMENT PROTEIN, PUTATIVE-RELATED"/>
    <property type="match status" value="1"/>
</dbReference>
<organism evidence="1 2">
    <name type="scientific">Gossypium australe</name>
    <dbReference type="NCBI Taxonomy" id="47621"/>
    <lineage>
        <taxon>Eukaryota</taxon>
        <taxon>Viridiplantae</taxon>
        <taxon>Streptophyta</taxon>
        <taxon>Embryophyta</taxon>
        <taxon>Tracheophyta</taxon>
        <taxon>Spermatophyta</taxon>
        <taxon>Magnoliopsida</taxon>
        <taxon>eudicotyledons</taxon>
        <taxon>Gunneridae</taxon>
        <taxon>Pentapetalae</taxon>
        <taxon>rosids</taxon>
        <taxon>malvids</taxon>
        <taxon>Malvales</taxon>
        <taxon>Malvaceae</taxon>
        <taxon>Malvoideae</taxon>
        <taxon>Gossypium</taxon>
    </lineage>
</organism>